<dbReference type="RefSeq" id="WP_337711380.1">
    <property type="nucleotide sequence ID" value="NZ_JBBEGL010000001.1"/>
</dbReference>
<organism evidence="1 2">
    <name type="scientific">Actinomycetospora aeridis</name>
    <dbReference type="NCBI Taxonomy" id="3129231"/>
    <lineage>
        <taxon>Bacteria</taxon>
        <taxon>Bacillati</taxon>
        <taxon>Actinomycetota</taxon>
        <taxon>Actinomycetes</taxon>
        <taxon>Pseudonocardiales</taxon>
        <taxon>Pseudonocardiaceae</taxon>
        <taxon>Actinomycetospora</taxon>
    </lineage>
</organism>
<evidence type="ECO:0000313" key="2">
    <source>
        <dbReference type="Proteomes" id="UP001370100"/>
    </source>
</evidence>
<comment type="caution">
    <text evidence="1">The sequence shown here is derived from an EMBL/GenBank/DDBJ whole genome shotgun (WGS) entry which is preliminary data.</text>
</comment>
<dbReference type="InterPro" id="IPR025543">
    <property type="entry name" value="Dodecin-like"/>
</dbReference>
<dbReference type="Proteomes" id="UP001370100">
    <property type="component" value="Unassembled WGS sequence"/>
</dbReference>
<dbReference type="PANTHER" id="PTHR39324">
    <property type="entry name" value="CALCIUM DODECIN"/>
    <property type="match status" value="1"/>
</dbReference>
<protein>
    <submittedName>
        <fullName evidence="1">Dodecin</fullName>
    </submittedName>
</protein>
<gene>
    <name evidence="1" type="ORF">WCD41_00340</name>
</gene>
<dbReference type="InterPro" id="IPR036694">
    <property type="entry name" value="Dodecin-like_sf"/>
</dbReference>
<dbReference type="PANTHER" id="PTHR39324:SF1">
    <property type="entry name" value="CALCIUM DODECIN"/>
    <property type="match status" value="1"/>
</dbReference>
<sequence>MADNIYRKTEVVGTSAESVDEAIRGAVRRASESLRQVSWFEVSEIRGHVENGEVGHFQVTLNIGFALEDTKP</sequence>
<reference evidence="1 2" key="1">
    <citation type="submission" date="2024-03" db="EMBL/GenBank/DDBJ databases">
        <title>Actinomycetospora sp. OC33-EN06, a novel actinomycete isolated from wild orchid (Aerides multiflora).</title>
        <authorList>
            <person name="Suriyachadkun C."/>
        </authorList>
    </citation>
    <scope>NUCLEOTIDE SEQUENCE [LARGE SCALE GENOMIC DNA]</scope>
    <source>
        <strain evidence="1 2">OC33-EN06</strain>
    </source>
</reference>
<accession>A0ABU8MYS0</accession>
<keyword evidence="2" id="KW-1185">Reference proteome</keyword>
<dbReference type="Gene3D" id="3.30.1660.10">
    <property type="entry name" value="Flavin-binding protein dodecin"/>
    <property type="match status" value="1"/>
</dbReference>
<dbReference type="EMBL" id="JBBEGL010000001">
    <property type="protein sequence ID" value="MEJ2884879.1"/>
    <property type="molecule type" value="Genomic_DNA"/>
</dbReference>
<dbReference type="Pfam" id="PF07311">
    <property type="entry name" value="Dodecin"/>
    <property type="match status" value="1"/>
</dbReference>
<dbReference type="NCBIfam" id="NF043052">
    <property type="entry name" value="DodecBact"/>
    <property type="match status" value="1"/>
</dbReference>
<dbReference type="InterPro" id="IPR009923">
    <property type="entry name" value="Dodecin"/>
</dbReference>
<evidence type="ECO:0000313" key="1">
    <source>
        <dbReference type="EMBL" id="MEJ2884879.1"/>
    </source>
</evidence>
<proteinExistence type="predicted"/>
<dbReference type="InterPro" id="IPR050049">
    <property type="entry name" value="Dodecin_bact"/>
</dbReference>
<name>A0ABU8MYS0_9PSEU</name>
<dbReference type="SUPFAM" id="SSF89807">
    <property type="entry name" value="Dodecin-like"/>
    <property type="match status" value="1"/>
</dbReference>